<feature type="transmembrane region" description="Helical" evidence="1">
    <location>
        <begin position="419"/>
        <end position="442"/>
    </location>
</feature>
<keyword evidence="1" id="KW-1133">Transmembrane helix</keyword>
<dbReference type="EMBL" id="OE003219">
    <property type="protein sequence ID" value="CAD7459891.1"/>
    <property type="molecule type" value="Genomic_DNA"/>
</dbReference>
<dbReference type="GO" id="GO:0032007">
    <property type="term" value="P:negative regulation of TOR signaling"/>
    <property type="evidence" value="ECO:0007669"/>
    <property type="project" value="InterPro"/>
</dbReference>
<reference evidence="3" key="1">
    <citation type="submission" date="2020-11" db="EMBL/GenBank/DDBJ databases">
        <authorList>
            <person name="Tran Van P."/>
        </authorList>
    </citation>
    <scope>NUCLEOTIDE SEQUENCE</scope>
</reference>
<accession>A0A7R9IK48</accession>
<evidence type="ECO:0000313" key="3">
    <source>
        <dbReference type="EMBL" id="CAD7459891.1"/>
    </source>
</evidence>
<dbReference type="GO" id="GO:0016020">
    <property type="term" value="C:membrane"/>
    <property type="evidence" value="ECO:0007669"/>
    <property type="project" value="TreeGrafter"/>
</dbReference>
<feature type="transmembrane region" description="Helical" evidence="1">
    <location>
        <begin position="382"/>
        <end position="399"/>
    </location>
</feature>
<feature type="transmembrane region" description="Helical" evidence="1">
    <location>
        <begin position="340"/>
        <end position="361"/>
    </location>
</feature>
<protein>
    <recommendedName>
        <fullName evidence="2">Transmembrane protein 127 transmembrane region domain-containing protein</fullName>
    </recommendedName>
</protein>
<dbReference type="InterPro" id="IPR046795">
    <property type="entry name" value="TMEM127_TM"/>
</dbReference>
<dbReference type="GO" id="GO:0008285">
    <property type="term" value="P:negative regulation of cell population proliferation"/>
    <property type="evidence" value="ECO:0007669"/>
    <property type="project" value="InterPro"/>
</dbReference>
<name>A0A7R9IK48_9NEOP</name>
<sequence>MAVKLSLESNTTGCFTTTAVVDHSATMYATAYYPRHRWHLPKEHDRNFVAAFFHMATIALTCTSLAQLGWFHIRGGQCSPHLAVYQFFNLGYMDSDPQEGAVPVTLHFYPTTVHNLAVLVSKELYFRCAVLDLLLVELQALLCFRRAVLNLPLVELQALLCFRRAVLDLPLVELQALLCFRCAVLDLPLVELQKLLCFRCAVLNLPLVELQEHAVLDLPLVELPELLCFRCAVLDLPLVELQELLCFRRAVLDLPLVELQELLCFRRAVLDLPLVELQALLCFRHAVLDLPLVELQRVVVFQTCSARLASSGTTRVVVFQACSARLASSVVCATPEIATLMRLLILLCFMAMISSLVGFFLDIVGPTKKIFKIIRRNSVPSIFTVVWVVVIVGICYYVSIRLTTVVQNMNPESEVQVSYEYGCYTITAAGVVAVIASACNLFQPHSSSVQEIPRRRLVEDWEGPESFVISGPRLVDTPLESLPPPPYTP</sequence>
<keyword evidence="1" id="KW-0472">Membrane</keyword>
<evidence type="ECO:0000259" key="2">
    <source>
        <dbReference type="Pfam" id="PF20517"/>
    </source>
</evidence>
<evidence type="ECO:0000256" key="1">
    <source>
        <dbReference type="SAM" id="Phobius"/>
    </source>
</evidence>
<gene>
    <name evidence="3" type="ORF">TTEB3V08_LOCUS7837</name>
</gene>
<keyword evidence="1" id="KW-0812">Transmembrane</keyword>
<feature type="domain" description="Transmembrane protein 127 transmembrane region" evidence="2">
    <location>
        <begin position="332"/>
        <end position="441"/>
    </location>
</feature>
<dbReference type="InterPro" id="IPR033331">
    <property type="entry name" value="TMEM127"/>
</dbReference>
<proteinExistence type="predicted"/>
<dbReference type="PANTHER" id="PTHR28358">
    <property type="entry name" value="TRANSMEMBRANE PROTEIN 127"/>
    <property type="match status" value="1"/>
</dbReference>
<dbReference type="Pfam" id="PF20517">
    <property type="entry name" value="TMEM127"/>
    <property type="match status" value="1"/>
</dbReference>
<dbReference type="PANTHER" id="PTHR28358:SF1">
    <property type="entry name" value="TRANSMEMBRANE PROTEIN 127"/>
    <property type="match status" value="1"/>
</dbReference>
<dbReference type="AlphaFoldDB" id="A0A7R9IK48"/>
<organism evidence="3">
    <name type="scientific">Timema tahoe</name>
    <dbReference type="NCBI Taxonomy" id="61484"/>
    <lineage>
        <taxon>Eukaryota</taxon>
        <taxon>Metazoa</taxon>
        <taxon>Ecdysozoa</taxon>
        <taxon>Arthropoda</taxon>
        <taxon>Hexapoda</taxon>
        <taxon>Insecta</taxon>
        <taxon>Pterygota</taxon>
        <taxon>Neoptera</taxon>
        <taxon>Polyneoptera</taxon>
        <taxon>Phasmatodea</taxon>
        <taxon>Timematodea</taxon>
        <taxon>Timematoidea</taxon>
        <taxon>Timematidae</taxon>
        <taxon>Timema</taxon>
    </lineage>
</organism>